<dbReference type="GO" id="GO:0016491">
    <property type="term" value="F:oxidoreductase activity"/>
    <property type="evidence" value="ECO:0007669"/>
    <property type="project" value="UniProtKB-KW"/>
</dbReference>
<dbReference type="InterPro" id="IPR002347">
    <property type="entry name" value="SDR_fam"/>
</dbReference>
<evidence type="ECO:0000313" key="6">
    <source>
        <dbReference type="Proteomes" id="UP000028725"/>
    </source>
</evidence>
<keyword evidence="2" id="KW-0560">Oxidoreductase</keyword>
<dbReference type="Proteomes" id="UP000028725">
    <property type="component" value="Unassembled WGS sequence"/>
</dbReference>
<evidence type="ECO:0000256" key="2">
    <source>
        <dbReference type="ARBA" id="ARBA00023002"/>
    </source>
</evidence>
<reference evidence="5 6" key="1">
    <citation type="submission" date="2014-04" db="EMBL/GenBank/DDBJ databases">
        <title>Genome assembly of Hyalangium minutum DSM 14724.</title>
        <authorList>
            <person name="Sharma G."/>
            <person name="Subramanian S."/>
        </authorList>
    </citation>
    <scope>NUCLEOTIDE SEQUENCE [LARGE SCALE GENOMIC DNA]</scope>
    <source>
        <strain evidence="5 6">DSM 14724</strain>
    </source>
</reference>
<evidence type="ECO:0000313" key="4">
    <source>
        <dbReference type="EMBL" id="KFE67311.1"/>
    </source>
</evidence>
<dbReference type="CDD" id="cd05374">
    <property type="entry name" value="17beta-HSD-like_SDR_c"/>
    <property type="match status" value="1"/>
</dbReference>
<dbReference type="PANTHER" id="PTHR43976:SF16">
    <property type="entry name" value="SHORT-CHAIN DEHYDROGENASE_REDUCTASE FAMILY PROTEIN"/>
    <property type="match status" value="1"/>
</dbReference>
<comment type="similarity">
    <text evidence="1 3">Belongs to the short-chain dehydrogenases/reductases (SDR) family.</text>
</comment>
<organism evidence="5 6">
    <name type="scientific">Hyalangium minutum</name>
    <dbReference type="NCBI Taxonomy" id="394096"/>
    <lineage>
        <taxon>Bacteria</taxon>
        <taxon>Pseudomonadati</taxon>
        <taxon>Myxococcota</taxon>
        <taxon>Myxococcia</taxon>
        <taxon>Myxococcales</taxon>
        <taxon>Cystobacterineae</taxon>
        <taxon>Archangiaceae</taxon>
        <taxon>Hyalangium</taxon>
    </lineage>
</organism>
<protein>
    <submittedName>
        <fullName evidence="4">3-oxoacyl-[acyl-carrier protein] reductase</fullName>
    </submittedName>
    <submittedName>
        <fullName evidence="5">Short-chain dehydrogenase</fullName>
    </submittedName>
</protein>
<dbReference type="InterPro" id="IPR051911">
    <property type="entry name" value="SDR_oxidoreductase"/>
</dbReference>
<dbReference type="EMBL" id="JMCB01000008">
    <property type="protein sequence ID" value="KFE67398.1"/>
    <property type="molecule type" value="Genomic_DNA"/>
</dbReference>
<dbReference type="SUPFAM" id="SSF51735">
    <property type="entry name" value="NAD(P)-binding Rossmann-fold domains"/>
    <property type="match status" value="1"/>
</dbReference>
<proteinExistence type="inferred from homology"/>
<evidence type="ECO:0000313" key="5">
    <source>
        <dbReference type="EMBL" id="KFE67398.1"/>
    </source>
</evidence>
<dbReference type="Pfam" id="PF00106">
    <property type="entry name" value="adh_short"/>
    <property type="match status" value="1"/>
</dbReference>
<evidence type="ECO:0000256" key="3">
    <source>
        <dbReference type="RuleBase" id="RU000363"/>
    </source>
</evidence>
<dbReference type="PANTHER" id="PTHR43976">
    <property type="entry name" value="SHORT CHAIN DEHYDROGENASE"/>
    <property type="match status" value="1"/>
</dbReference>
<dbReference type="EMBL" id="JMCB01000008">
    <property type="protein sequence ID" value="KFE67311.1"/>
    <property type="molecule type" value="Genomic_DNA"/>
</dbReference>
<dbReference type="AlphaFoldDB" id="A0A085WI85"/>
<dbReference type="PRINTS" id="PR00081">
    <property type="entry name" value="GDHRDH"/>
</dbReference>
<dbReference type="InterPro" id="IPR036291">
    <property type="entry name" value="NAD(P)-bd_dom_sf"/>
</dbReference>
<dbReference type="RefSeq" id="WP_044191322.1">
    <property type="nucleotide sequence ID" value="NZ_JMCB01000008.1"/>
</dbReference>
<name>A0A085WI85_9BACT</name>
<accession>A0A085WI85</accession>
<dbReference type="Gene3D" id="3.40.50.720">
    <property type="entry name" value="NAD(P)-binding Rossmann-like Domain"/>
    <property type="match status" value="1"/>
</dbReference>
<evidence type="ECO:0000256" key="1">
    <source>
        <dbReference type="ARBA" id="ARBA00006484"/>
    </source>
</evidence>
<dbReference type="OrthoDB" id="658698at2"/>
<sequence>MKTVLITGCSRGLGRALVKHFQQKGWQVAATMRRPDAEQELHLLPHVRVYGMDVLDDASVRKTVSEAQRNCDGIDMVINNAGYGTFGPFEAASEEEIQHQFSTNLFGTMRVIRAVLPQFRARRRGVVVNIGSVGGMVTFPFYSLYHGTKFALEGFSESLQYELKPLGISVKLIQAGGVRTDFNGSSLALLAGEGLEEYQEARDKCLVAYRHNSSVHTPAESVAADIFEAVTDGTDRLRYILPQGGQTSQLLQMREAMSDEQFAETLWKSFMGS</sequence>
<comment type="caution">
    <text evidence="5">The sequence shown here is derived from an EMBL/GenBank/DDBJ whole genome shotgun (WGS) entry which is preliminary data.</text>
</comment>
<gene>
    <name evidence="4" type="ORF">DB31_8664</name>
    <name evidence="5" type="ORF">DB31_8751</name>
</gene>
<dbReference type="STRING" id="394096.DB31_8664"/>
<keyword evidence="6" id="KW-1185">Reference proteome</keyword>
<dbReference type="PRINTS" id="PR00080">
    <property type="entry name" value="SDRFAMILY"/>
</dbReference>